<dbReference type="AlphaFoldDB" id="F4QA23"/>
<dbReference type="Gene3D" id="1.20.190.10">
    <property type="entry name" value="Pesticidal crystal protein, N-terminal domain"/>
    <property type="match status" value="1"/>
</dbReference>
<dbReference type="EMBL" id="GL883026">
    <property type="protein sequence ID" value="EGG15542.1"/>
    <property type="molecule type" value="Genomic_DNA"/>
</dbReference>
<sequence>MKRVESFAEMVDKVLVRAVNDLAIAGSRFLRDKKTDELQLIIDKGPQLLKLNQLMYPVQLIEHPEKIRPLNTSFEDRNASQTPVNIPNISKPYIYHFDGAFFYPMIGSDYMKGKRDIPNYIEPFSGCTGVYNQGGSKLPIKLPAKRWVQLRIYGIFYKKMTSLNINHVPLEYKLDVPMKCVDLATEDGQSEAGLIYTKKMYTNEILVAFGLCRDNVRREKILFVELIVADASEPAGPETSGLTTSLGLRSGPSMSAGPPRGYPPPMPMYIKSLNARAAALPMFVQFTNMYLGFILDQIADFHNFNYTLVQKNKLRVELSEWAAIANTDVREIYSNYTATFNNDARLEADEFNQIAQYISMTGLAVHDQAYFWEYLDPIAYPYGAPPIRTINSPLVGADILHSDTIYGTSSTSMCYHPKLNNYSNGRDYLYPSLDTSTMTMTIYFTNRSPRSSNPYTQWRIDYRNSNFVTMGLQVNTDGACIYGINAAGARNSAYCLDGSSNEDEGETEVVYRSATGAVIWGRFKVSELYRNQAMYPDEIAKNYLGSPFFLASFEPTSYSLKDIKANTIITQSPACKQRCRKGWLNNGVFQIIYATSSSDCGPGQWDAFNIGYVKPNRGYRFIMVASMPQMVLVDYNGYYLEGTSYSTV</sequence>
<evidence type="ECO:0000256" key="1">
    <source>
        <dbReference type="SAM" id="MobiDB-lite"/>
    </source>
</evidence>
<dbReference type="OrthoDB" id="24027at2759"/>
<feature type="region of interest" description="Disordered" evidence="1">
    <location>
        <begin position="233"/>
        <end position="260"/>
    </location>
</feature>
<keyword evidence="3" id="KW-1185">Reference proteome</keyword>
<dbReference type="GeneID" id="14867775"/>
<dbReference type="GO" id="GO:0090729">
    <property type="term" value="F:toxin activity"/>
    <property type="evidence" value="ECO:0007669"/>
    <property type="project" value="InterPro"/>
</dbReference>
<dbReference type="PANTHER" id="PTHR38082">
    <property type="entry name" value="ENDOTOXIN_N DOMAIN-CONTAINING PROTEIN"/>
    <property type="match status" value="1"/>
</dbReference>
<dbReference type="PANTHER" id="PTHR38082:SF2">
    <property type="entry name" value="PESTICIDAL CRYSTAL PROTEIN N-TERMINAL DOMAIN-CONTAINING PROTEIN"/>
    <property type="match status" value="1"/>
</dbReference>
<reference evidence="3" key="1">
    <citation type="journal article" date="2011" name="Genome Res.">
        <title>Phylogeny-wide analysis of social amoeba genomes highlights ancient origins for complex intercellular communication.</title>
        <authorList>
            <person name="Heidel A.J."/>
            <person name="Lawal H.M."/>
            <person name="Felder M."/>
            <person name="Schilde C."/>
            <person name="Helps N.R."/>
            <person name="Tunggal B."/>
            <person name="Rivero F."/>
            <person name="John U."/>
            <person name="Schleicher M."/>
            <person name="Eichinger L."/>
            <person name="Platzer M."/>
            <person name="Noegel A.A."/>
            <person name="Schaap P."/>
            <person name="Gloeckner G."/>
        </authorList>
    </citation>
    <scope>NUCLEOTIDE SEQUENCE [LARGE SCALE GENOMIC DNA]</scope>
    <source>
        <strain evidence="3">SH3</strain>
    </source>
</reference>
<dbReference type="KEGG" id="dfa:DFA_10384"/>
<evidence type="ECO:0000313" key="3">
    <source>
        <dbReference type="Proteomes" id="UP000007797"/>
    </source>
</evidence>
<gene>
    <name evidence="2" type="ORF">DFA_10384</name>
</gene>
<dbReference type="RefSeq" id="XP_004354284.1">
    <property type="nucleotide sequence ID" value="XM_004354232.1"/>
</dbReference>
<proteinExistence type="predicted"/>
<accession>F4QA23</accession>
<name>F4QA23_CACFS</name>
<dbReference type="InterPro" id="IPR036716">
    <property type="entry name" value="Pest_crys_N_sf"/>
</dbReference>
<evidence type="ECO:0000313" key="2">
    <source>
        <dbReference type="EMBL" id="EGG15542.1"/>
    </source>
</evidence>
<protein>
    <recommendedName>
        <fullName evidence="4">Pesticidal crystal protein N-terminal domain-containing protein</fullName>
    </recommendedName>
</protein>
<evidence type="ECO:0008006" key="4">
    <source>
        <dbReference type="Google" id="ProtNLM"/>
    </source>
</evidence>
<organism evidence="2 3">
    <name type="scientific">Cavenderia fasciculata</name>
    <name type="common">Slime mold</name>
    <name type="synonym">Dictyostelium fasciculatum</name>
    <dbReference type="NCBI Taxonomy" id="261658"/>
    <lineage>
        <taxon>Eukaryota</taxon>
        <taxon>Amoebozoa</taxon>
        <taxon>Evosea</taxon>
        <taxon>Eumycetozoa</taxon>
        <taxon>Dictyostelia</taxon>
        <taxon>Acytosteliales</taxon>
        <taxon>Cavenderiaceae</taxon>
        <taxon>Cavenderia</taxon>
    </lineage>
</organism>
<dbReference type="Proteomes" id="UP000007797">
    <property type="component" value="Unassembled WGS sequence"/>
</dbReference>